<dbReference type="FunFam" id="3.30.40.10:FF:000022">
    <property type="entry name" value="E3 ubiquitin-protein ligase RING1-like"/>
    <property type="match status" value="1"/>
</dbReference>
<gene>
    <name evidence="10" type="ORF">ZIOFF_044591</name>
</gene>
<accession>A0A8J5L0D5</accession>
<dbReference type="PANTHER" id="PTHR15710">
    <property type="entry name" value="E3 UBIQUITIN-PROTEIN LIGASE PRAJA"/>
    <property type="match status" value="1"/>
</dbReference>
<keyword evidence="3" id="KW-0808">Transferase</keyword>
<evidence type="ECO:0000259" key="9">
    <source>
        <dbReference type="PROSITE" id="PS50089"/>
    </source>
</evidence>
<dbReference type="PANTHER" id="PTHR15710:SF108">
    <property type="entry name" value="OS03G0286100 PROTEIN"/>
    <property type="match status" value="1"/>
</dbReference>
<dbReference type="GO" id="GO:0005737">
    <property type="term" value="C:cytoplasm"/>
    <property type="evidence" value="ECO:0007669"/>
    <property type="project" value="TreeGrafter"/>
</dbReference>
<evidence type="ECO:0000256" key="4">
    <source>
        <dbReference type="ARBA" id="ARBA00022723"/>
    </source>
</evidence>
<dbReference type="InterPro" id="IPR001841">
    <property type="entry name" value="Znf_RING"/>
</dbReference>
<dbReference type="SUPFAM" id="SSF57850">
    <property type="entry name" value="RING/U-box"/>
    <property type="match status" value="1"/>
</dbReference>
<dbReference type="AlphaFoldDB" id="A0A8J5L0D5"/>
<evidence type="ECO:0000256" key="5">
    <source>
        <dbReference type="ARBA" id="ARBA00022771"/>
    </source>
</evidence>
<evidence type="ECO:0000313" key="10">
    <source>
        <dbReference type="EMBL" id="KAG6496721.1"/>
    </source>
</evidence>
<keyword evidence="5 8" id="KW-0863">Zinc-finger</keyword>
<keyword evidence="6" id="KW-0833">Ubl conjugation pathway</keyword>
<feature type="domain" description="RING-type" evidence="9">
    <location>
        <begin position="298"/>
        <end position="339"/>
    </location>
</feature>
<reference evidence="10 11" key="1">
    <citation type="submission" date="2020-08" db="EMBL/GenBank/DDBJ databases">
        <title>Plant Genome Project.</title>
        <authorList>
            <person name="Zhang R.-G."/>
        </authorList>
    </citation>
    <scope>NUCLEOTIDE SEQUENCE [LARGE SCALE GENOMIC DNA]</scope>
    <source>
        <tissue evidence="10">Rhizome</tissue>
    </source>
</reference>
<evidence type="ECO:0000313" key="11">
    <source>
        <dbReference type="Proteomes" id="UP000734854"/>
    </source>
</evidence>
<dbReference type="PROSITE" id="PS50089">
    <property type="entry name" value="ZF_RING_2"/>
    <property type="match status" value="1"/>
</dbReference>
<keyword evidence="7" id="KW-0862">Zinc</keyword>
<keyword evidence="4" id="KW-0479">Metal-binding</keyword>
<dbReference type="GO" id="GO:0016567">
    <property type="term" value="P:protein ubiquitination"/>
    <property type="evidence" value="ECO:0007669"/>
    <property type="project" value="TreeGrafter"/>
</dbReference>
<dbReference type="InterPro" id="IPR013083">
    <property type="entry name" value="Znf_RING/FYVE/PHD"/>
</dbReference>
<organism evidence="10 11">
    <name type="scientific">Zingiber officinale</name>
    <name type="common">Ginger</name>
    <name type="synonym">Amomum zingiber</name>
    <dbReference type="NCBI Taxonomy" id="94328"/>
    <lineage>
        <taxon>Eukaryota</taxon>
        <taxon>Viridiplantae</taxon>
        <taxon>Streptophyta</taxon>
        <taxon>Embryophyta</taxon>
        <taxon>Tracheophyta</taxon>
        <taxon>Spermatophyta</taxon>
        <taxon>Magnoliopsida</taxon>
        <taxon>Liliopsida</taxon>
        <taxon>Zingiberales</taxon>
        <taxon>Zingiberaceae</taxon>
        <taxon>Zingiber</taxon>
    </lineage>
</organism>
<sequence>MANASDAVRLDSLTVACSPLPMPCDSSVASSFPLNSNFSEFSLSEASTEGIASRRFPSSLDLEFEREEDGEFLDRGYDWAADEFFVGRSMDSPSASIDFFRAHPIDSRILRMAGFESDSDSDDQHMIGASFDEGEGREDLDAISADLDLGIPLPWDFFPSEGGRRDPNDEFEWEEVDARVEERDSIGVMVIGEEERSEVNRQLDHDEDQARDVGWEVLMSVNSLGRNTVDPEDVEPYIVDEQESLGDASDSEAYEVLIGQFADDSTIKVSPPASKSVVESLPSVLLTEEEVANADAVCAVCKDGILVEERVKRLPCSHLYHKECILPWLEIRNSCPLCRFELPTDDPEYENWKGRTAAAVAAAAGIGVTSDEESQLRKPIVVCYVAFAELIDAKELFFIDVGAVVSDTFMEAMYFNGRLFRYIYAKSEIA</sequence>
<evidence type="ECO:0000256" key="3">
    <source>
        <dbReference type="ARBA" id="ARBA00022679"/>
    </source>
</evidence>
<dbReference type="SMART" id="SM00184">
    <property type="entry name" value="RING"/>
    <property type="match status" value="1"/>
</dbReference>
<dbReference type="Pfam" id="PF13639">
    <property type="entry name" value="zf-RING_2"/>
    <property type="match status" value="1"/>
</dbReference>
<protein>
    <recommendedName>
        <fullName evidence="2">RING-type E3 ubiquitin transferase</fullName>
        <ecNumber evidence="2">2.3.2.27</ecNumber>
    </recommendedName>
</protein>
<dbReference type="GO" id="GO:0008270">
    <property type="term" value="F:zinc ion binding"/>
    <property type="evidence" value="ECO:0007669"/>
    <property type="project" value="UniProtKB-KW"/>
</dbReference>
<evidence type="ECO:0000256" key="6">
    <source>
        <dbReference type="ARBA" id="ARBA00022786"/>
    </source>
</evidence>
<comment type="catalytic activity">
    <reaction evidence="1">
        <text>S-ubiquitinyl-[E2 ubiquitin-conjugating enzyme]-L-cysteine + [acceptor protein]-L-lysine = [E2 ubiquitin-conjugating enzyme]-L-cysteine + N(6)-ubiquitinyl-[acceptor protein]-L-lysine.</text>
        <dbReference type="EC" id="2.3.2.27"/>
    </reaction>
</comment>
<dbReference type="GO" id="GO:0061630">
    <property type="term" value="F:ubiquitin protein ligase activity"/>
    <property type="evidence" value="ECO:0007669"/>
    <property type="project" value="UniProtKB-EC"/>
</dbReference>
<name>A0A8J5L0D5_ZINOF</name>
<comment type="caution">
    <text evidence="10">The sequence shown here is derived from an EMBL/GenBank/DDBJ whole genome shotgun (WGS) entry which is preliminary data.</text>
</comment>
<evidence type="ECO:0000256" key="1">
    <source>
        <dbReference type="ARBA" id="ARBA00000900"/>
    </source>
</evidence>
<evidence type="ECO:0000256" key="8">
    <source>
        <dbReference type="PROSITE-ProRule" id="PRU00175"/>
    </source>
</evidence>
<keyword evidence="11" id="KW-1185">Reference proteome</keyword>
<dbReference type="Gene3D" id="3.30.40.10">
    <property type="entry name" value="Zinc/RING finger domain, C3HC4 (zinc finger)"/>
    <property type="match status" value="1"/>
</dbReference>
<evidence type="ECO:0000256" key="7">
    <source>
        <dbReference type="ARBA" id="ARBA00022833"/>
    </source>
</evidence>
<dbReference type="EC" id="2.3.2.27" evidence="2"/>
<evidence type="ECO:0000256" key="2">
    <source>
        <dbReference type="ARBA" id="ARBA00012483"/>
    </source>
</evidence>
<dbReference type="EMBL" id="JACMSC010000012">
    <property type="protein sequence ID" value="KAG6496721.1"/>
    <property type="molecule type" value="Genomic_DNA"/>
</dbReference>
<dbReference type="Proteomes" id="UP000734854">
    <property type="component" value="Unassembled WGS sequence"/>
</dbReference>
<proteinExistence type="predicted"/>